<dbReference type="PANTHER" id="PTHR22692:SF21">
    <property type="entry name" value="MYOSIN XVA"/>
    <property type="match status" value="1"/>
</dbReference>
<evidence type="ECO:0000313" key="2">
    <source>
        <dbReference type="Proteomes" id="UP000002281"/>
    </source>
</evidence>
<proteinExistence type="predicted"/>
<reference evidence="1" key="2">
    <citation type="submission" date="2025-08" db="UniProtKB">
        <authorList>
            <consortium name="Ensembl"/>
        </authorList>
    </citation>
    <scope>IDENTIFICATION</scope>
    <source>
        <strain evidence="1">Thoroughbred</strain>
    </source>
</reference>
<dbReference type="CDD" id="cd14473">
    <property type="entry name" value="FERM_B-lobe"/>
    <property type="match status" value="1"/>
</dbReference>
<reference evidence="1" key="3">
    <citation type="submission" date="2025-09" db="UniProtKB">
        <authorList>
            <consortium name="Ensembl"/>
        </authorList>
    </citation>
    <scope>IDENTIFICATION</scope>
    <source>
        <strain evidence="1">Thoroughbred</strain>
    </source>
</reference>
<keyword evidence="2" id="KW-1185">Reference proteome</keyword>
<dbReference type="PANTHER" id="PTHR22692">
    <property type="entry name" value="MYOSIN VII, XV"/>
    <property type="match status" value="1"/>
</dbReference>
<evidence type="ECO:0000313" key="1">
    <source>
        <dbReference type="Ensembl" id="ENSECAP00000058700.1"/>
    </source>
</evidence>
<name>A0A9L0R8A2_HORSE</name>
<organism evidence="1 2">
    <name type="scientific">Equus caballus</name>
    <name type="common">Horse</name>
    <dbReference type="NCBI Taxonomy" id="9796"/>
    <lineage>
        <taxon>Eukaryota</taxon>
        <taxon>Metazoa</taxon>
        <taxon>Chordata</taxon>
        <taxon>Craniata</taxon>
        <taxon>Vertebrata</taxon>
        <taxon>Euteleostomi</taxon>
        <taxon>Mammalia</taxon>
        <taxon>Eutheria</taxon>
        <taxon>Laurasiatheria</taxon>
        <taxon>Perissodactyla</taxon>
        <taxon>Equidae</taxon>
        <taxon>Equus</taxon>
    </lineage>
</organism>
<sequence>MSSLLSLTEVLPDYLKGLFSSVPASRPSEQQLQQVSKLASLQHRAKGHLYLPSVREVQEYIPAQLYCTTAGSAWLNLVSQHRQQTQALSPHQARTQFLGADGQVPPEGDPVDADPAAHSQLQLPLCGDHTGGRGSPAHHAAAAGAGPGVVSCGGCACGEPAQCPGEAAHAAPQ</sequence>
<dbReference type="GeneTree" id="ENSGT00930000151032"/>
<protein>
    <submittedName>
        <fullName evidence="1">Myosin XVA</fullName>
    </submittedName>
</protein>
<dbReference type="AlphaFoldDB" id="A0A9L0R8A2"/>
<dbReference type="Proteomes" id="UP000002281">
    <property type="component" value="Chromosome 11"/>
</dbReference>
<dbReference type="Ensembl" id="ENSECAT00000137296.1">
    <property type="protein sequence ID" value="ENSECAP00000058700.1"/>
    <property type="gene ID" value="ENSECAG00000018420.4"/>
</dbReference>
<dbReference type="InterPro" id="IPR019748">
    <property type="entry name" value="FERM_central"/>
</dbReference>
<accession>A0A9L0R8A2</accession>
<reference evidence="1 2" key="1">
    <citation type="journal article" date="2009" name="Science">
        <title>Genome sequence, comparative analysis, and population genetics of the domestic horse.</title>
        <authorList>
            <consortium name="Broad Institute Genome Sequencing Platform"/>
            <consortium name="Broad Institute Whole Genome Assembly Team"/>
            <person name="Wade C.M."/>
            <person name="Giulotto E."/>
            <person name="Sigurdsson S."/>
            <person name="Zoli M."/>
            <person name="Gnerre S."/>
            <person name="Imsland F."/>
            <person name="Lear T.L."/>
            <person name="Adelson D.L."/>
            <person name="Bailey E."/>
            <person name="Bellone R.R."/>
            <person name="Bloecker H."/>
            <person name="Distl O."/>
            <person name="Edgar R.C."/>
            <person name="Garber M."/>
            <person name="Leeb T."/>
            <person name="Mauceli E."/>
            <person name="MacLeod J.N."/>
            <person name="Penedo M.C.T."/>
            <person name="Raison J.M."/>
            <person name="Sharpe T."/>
            <person name="Vogel J."/>
            <person name="Andersson L."/>
            <person name="Antczak D.F."/>
            <person name="Biagi T."/>
            <person name="Binns M.M."/>
            <person name="Chowdhary B.P."/>
            <person name="Coleman S.J."/>
            <person name="Della Valle G."/>
            <person name="Fryc S."/>
            <person name="Guerin G."/>
            <person name="Hasegawa T."/>
            <person name="Hill E.W."/>
            <person name="Jurka J."/>
            <person name="Kiialainen A."/>
            <person name="Lindgren G."/>
            <person name="Liu J."/>
            <person name="Magnani E."/>
            <person name="Mickelson J.R."/>
            <person name="Murray J."/>
            <person name="Nergadze S.G."/>
            <person name="Onofrio R."/>
            <person name="Pedroni S."/>
            <person name="Piras M.F."/>
            <person name="Raudsepp T."/>
            <person name="Rocchi M."/>
            <person name="Roeed K.H."/>
            <person name="Ryder O.A."/>
            <person name="Searle S."/>
            <person name="Skow L."/>
            <person name="Swinburne J.E."/>
            <person name="Syvaenen A.C."/>
            <person name="Tozaki T."/>
            <person name="Valberg S.J."/>
            <person name="Vaudin M."/>
            <person name="White J.R."/>
            <person name="Zody M.C."/>
            <person name="Lander E.S."/>
            <person name="Lindblad-Toh K."/>
        </authorList>
    </citation>
    <scope>NUCLEOTIDE SEQUENCE [LARGE SCALE GENOMIC DNA]</scope>
    <source>
        <strain evidence="1 2">Thoroughbred</strain>
    </source>
</reference>
<dbReference type="InterPro" id="IPR051567">
    <property type="entry name" value="Unconventional_Myosin_ATPase"/>
</dbReference>